<dbReference type="Gene3D" id="3.30.1310.10">
    <property type="entry name" value="Nucleoid-associated protein YbaB-like domain"/>
    <property type="match status" value="1"/>
</dbReference>
<organism evidence="1 2">
    <name type="scientific">Actinomadura meridiana</name>
    <dbReference type="NCBI Taxonomy" id="559626"/>
    <lineage>
        <taxon>Bacteria</taxon>
        <taxon>Bacillati</taxon>
        <taxon>Actinomycetota</taxon>
        <taxon>Actinomycetes</taxon>
        <taxon>Streptosporangiales</taxon>
        <taxon>Thermomonosporaceae</taxon>
        <taxon>Actinomadura</taxon>
    </lineage>
</organism>
<dbReference type="Proteomes" id="UP001501710">
    <property type="component" value="Unassembled WGS sequence"/>
</dbReference>
<accession>A0ABP8C0J6</accession>
<gene>
    <name evidence="1" type="ORF">GCM10022254_28730</name>
</gene>
<dbReference type="SUPFAM" id="SSF82607">
    <property type="entry name" value="YbaB-like"/>
    <property type="match status" value="1"/>
</dbReference>
<dbReference type="InterPro" id="IPR004401">
    <property type="entry name" value="YbaB/EbfC"/>
</dbReference>
<evidence type="ECO:0000313" key="1">
    <source>
        <dbReference type="EMBL" id="GAA4231466.1"/>
    </source>
</evidence>
<evidence type="ECO:0000313" key="2">
    <source>
        <dbReference type="Proteomes" id="UP001501710"/>
    </source>
</evidence>
<proteinExistence type="predicted"/>
<protein>
    <submittedName>
        <fullName evidence="1">Uncharacterized protein</fullName>
    </submittedName>
</protein>
<name>A0ABP8C0J6_9ACTN</name>
<comment type="caution">
    <text evidence="1">The sequence shown here is derived from an EMBL/GenBank/DDBJ whole genome shotgun (WGS) entry which is preliminary data.</text>
</comment>
<reference evidence="2" key="1">
    <citation type="journal article" date="2019" name="Int. J. Syst. Evol. Microbiol.">
        <title>The Global Catalogue of Microorganisms (GCM) 10K type strain sequencing project: providing services to taxonomists for standard genome sequencing and annotation.</title>
        <authorList>
            <consortium name="The Broad Institute Genomics Platform"/>
            <consortium name="The Broad Institute Genome Sequencing Center for Infectious Disease"/>
            <person name="Wu L."/>
            <person name="Ma J."/>
        </authorList>
    </citation>
    <scope>NUCLEOTIDE SEQUENCE [LARGE SCALE GENOMIC DNA]</scope>
    <source>
        <strain evidence="2">JCM 17440</strain>
    </source>
</reference>
<dbReference type="Pfam" id="PF02575">
    <property type="entry name" value="YbaB_DNA_bd"/>
    <property type="match status" value="1"/>
</dbReference>
<dbReference type="InterPro" id="IPR036894">
    <property type="entry name" value="YbaB-like_sf"/>
</dbReference>
<dbReference type="EMBL" id="BAABAS010000006">
    <property type="protein sequence ID" value="GAA4231466.1"/>
    <property type="molecule type" value="Genomic_DNA"/>
</dbReference>
<sequence>MAKYKGVREEIEHLSVSATSQDRSITVTVGPGGAVQDIEFQQQALRLGPERLASTLITMIRTATVQVNQQMADLVQPLAPSGVDVMDMVNAHLPDIELEDPEEHPREILNKIKSVEKLLADAPKGKAITPERPPSLSEAGPIRFDALEDMPVISSLGKGVQKAFEEKDFADLASFTGDALGSALGLAGFAPLRMDASPMTFLASWGLTFLIDVIQPLEDALAYVTGHPEKIDDASNQWEVVGQKLEELSKKVLEIPRR</sequence>
<keyword evidence="2" id="KW-1185">Reference proteome</keyword>